<protein>
    <submittedName>
        <fullName evidence="2">Uncharacterized protein</fullName>
    </submittedName>
</protein>
<gene>
    <name evidence="2" type="ORF">OBRU01_19621</name>
</gene>
<dbReference type="SUPFAM" id="SSF56349">
    <property type="entry name" value="DNA breaking-rejoining enzymes"/>
    <property type="match status" value="1"/>
</dbReference>
<reference evidence="2 3" key="1">
    <citation type="journal article" date="2015" name="Genome Biol. Evol.">
        <title>The genome of winter moth (Operophtera brumata) provides a genomic perspective on sexual dimorphism and phenology.</title>
        <authorList>
            <person name="Derks M.F."/>
            <person name="Smit S."/>
            <person name="Salis L."/>
            <person name="Schijlen E."/>
            <person name="Bossers A."/>
            <person name="Mateman C."/>
            <person name="Pijl A.S."/>
            <person name="de Ridder D."/>
            <person name="Groenen M.A."/>
            <person name="Visser M.E."/>
            <person name="Megens H.J."/>
        </authorList>
    </citation>
    <scope>NUCLEOTIDE SEQUENCE [LARGE SCALE GENOMIC DNA]</scope>
    <source>
        <strain evidence="2">WM2013NL</strain>
        <tissue evidence="2">Head and thorax</tissue>
    </source>
</reference>
<feature type="compositionally biased region" description="Polar residues" evidence="1">
    <location>
        <begin position="11"/>
        <end position="27"/>
    </location>
</feature>
<dbReference type="Proteomes" id="UP000037510">
    <property type="component" value="Unassembled WGS sequence"/>
</dbReference>
<dbReference type="EMBL" id="JTDY01004482">
    <property type="protein sequence ID" value="KOB68095.1"/>
    <property type="molecule type" value="Genomic_DNA"/>
</dbReference>
<dbReference type="GO" id="GO:0003677">
    <property type="term" value="F:DNA binding"/>
    <property type="evidence" value="ECO:0007669"/>
    <property type="project" value="InterPro"/>
</dbReference>
<feature type="compositionally biased region" description="Low complexity" evidence="1">
    <location>
        <begin position="44"/>
        <end position="64"/>
    </location>
</feature>
<feature type="region of interest" description="Disordered" evidence="1">
    <location>
        <begin position="1"/>
        <end position="91"/>
    </location>
</feature>
<comment type="caution">
    <text evidence="2">The sequence shown here is derived from an EMBL/GenBank/DDBJ whole genome shotgun (WGS) entry which is preliminary data.</text>
</comment>
<sequence length="492" mass="55612">MSDKNSDNETSENFSKSQRTNTVSGGTSHESRSVRKRSKRRRSPSSSSSSSSSSDSGSSTSSSVSRKHNKSHKRKKRGTKRGHQRDRRRLNKLRQEMCELRKRAPFCDNDCSSRSNLNHLNSEEVVDGNISGELFNDCIEHDFDQNKSQPNFVFEIETKHKEPAVLKTPQNYLTTFNQIQHFESNEWCEVRFAETQKSYNHAPGFVELEVNEEVKAYDSLRHLAYLDKAFAALIFCVLKQREALQTALRSLLDWGRGTDINYEGLSEKINEQFLNGEYYKVSSELLQLVCGHRADVIQMRRDGITNFLRDPLTKVAVRKIPPSCNHLFKAEALTSLLEKAGGVRKAFLPLNKQGLNTPASQAGPSKLAHHPSQGQNLDPVFWINHCEKLLRDRRKTAKCTNLFLHLRGQAKAASRTVIASWVKSALAEAGIIASPGSIRSAVASKNWADNVPVDEILSRGNWRSGNTFRQFYRREVIPVTAHSSVTMCFRSV</sequence>
<dbReference type="AlphaFoldDB" id="A0A0L7KY51"/>
<feature type="compositionally biased region" description="Basic residues" evidence="1">
    <location>
        <begin position="34"/>
        <end position="43"/>
    </location>
</feature>
<evidence type="ECO:0000313" key="2">
    <source>
        <dbReference type="EMBL" id="KOB68095.1"/>
    </source>
</evidence>
<organism evidence="2 3">
    <name type="scientific">Operophtera brumata</name>
    <name type="common">Winter moth</name>
    <name type="synonym">Phalaena brumata</name>
    <dbReference type="NCBI Taxonomy" id="104452"/>
    <lineage>
        <taxon>Eukaryota</taxon>
        <taxon>Metazoa</taxon>
        <taxon>Ecdysozoa</taxon>
        <taxon>Arthropoda</taxon>
        <taxon>Hexapoda</taxon>
        <taxon>Insecta</taxon>
        <taxon>Pterygota</taxon>
        <taxon>Neoptera</taxon>
        <taxon>Endopterygota</taxon>
        <taxon>Lepidoptera</taxon>
        <taxon>Glossata</taxon>
        <taxon>Ditrysia</taxon>
        <taxon>Geometroidea</taxon>
        <taxon>Geometridae</taxon>
        <taxon>Larentiinae</taxon>
        <taxon>Operophtera</taxon>
    </lineage>
</organism>
<accession>A0A0L7KY51</accession>
<feature type="compositionally biased region" description="Basic residues" evidence="1">
    <location>
        <begin position="65"/>
        <end position="91"/>
    </location>
</feature>
<keyword evidence="3" id="KW-1185">Reference proteome</keyword>
<proteinExistence type="predicted"/>
<dbReference type="InterPro" id="IPR011010">
    <property type="entry name" value="DNA_brk_join_enz"/>
</dbReference>
<evidence type="ECO:0000256" key="1">
    <source>
        <dbReference type="SAM" id="MobiDB-lite"/>
    </source>
</evidence>
<evidence type="ECO:0000313" key="3">
    <source>
        <dbReference type="Proteomes" id="UP000037510"/>
    </source>
</evidence>
<name>A0A0L7KY51_OPEBR</name>